<dbReference type="Pfam" id="PF00156">
    <property type="entry name" value="Pribosyltran"/>
    <property type="match status" value="1"/>
</dbReference>
<dbReference type="GO" id="GO:0003999">
    <property type="term" value="F:adenine phosphoribosyltransferase activity"/>
    <property type="evidence" value="ECO:0007669"/>
    <property type="project" value="UniProtKB-EC"/>
</dbReference>
<comment type="subcellular location">
    <subcellularLocation>
        <location evidence="2">Cytoplasm</location>
    </subcellularLocation>
</comment>
<dbReference type="InterPro" id="IPR000836">
    <property type="entry name" value="PRTase_dom"/>
</dbReference>
<evidence type="ECO:0000256" key="5">
    <source>
        <dbReference type="ARBA" id="ARBA00011893"/>
    </source>
</evidence>
<evidence type="ECO:0000259" key="10">
    <source>
        <dbReference type="Pfam" id="PF00156"/>
    </source>
</evidence>
<dbReference type="SUPFAM" id="SSF53271">
    <property type="entry name" value="PRTase-like"/>
    <property type="match status" value="1"/>
</dbReference>
<dbReference type="GO" id="GO:0006166">
    <property type="term" value="P:purine ribonucleoside salvage"/>
    <property type="evidence" value="ECO:0007669"/>
    <property type="project" value="UniProtKB-KW"/>
</dbReference>
<dbReference type="Proteomes" id="UP001243330">
    <property type="component" value="Unassembled WGS sequence"/>
</dbReference>
<dbReference type="Gene3D" id="3.40.50.2020">
    <property type="match status" value="1"/>
</dbReference>
<organism evidence="11 12">
    <name type="scientific">Colletotrichum chrysophilum</name>
    <dbReference type="NCBI Taxonomy" id="1836956"/>
    <lineage>
        <taxon>Eukaryota</taxon>
        <taxon>Fungi</taxon>
        <taxon>Dikarya</taxon>
        <taxon>Ascomycota</taxon>
        <taxon>Pezizomycotina</taxon>
        <taxon>Sordariomycetes</taxon>
        <taxon>Hypocreomycetidae</taxon>
        <taxon>Glomerellales</taxon>
        <taxon>Glomerellaceae</taxon>
        <taxon>Colletotrichum</taxon>
        <taxon>Colletotrichum gloeosporioides species complex</taxon>
    </lineage>
</organism>
<dbReference type="GO" id="GO:0016208">
    <property type="term" value="F:AMP binding"/>
    <property type="evidence" value="ECO:0007669"/>
    <property type="project" value="TreeGrafter"/>
</dbReference>
<dbReference type="AlphaFoldDB" id="A0AAD9AU28"/>
<keyword evidence="8" id="KW-0808">Transferase</keyword>
<dbReference type="GO" id="GO:0005737">
    <property type="term" value="C:cytoplasm"/>
    <property type="evidence" value="ECO:0007669"/>
    <property type="project" value="UniProtKB-SubCell"/>
</dbReference>
<comment type="caution">
    <text evidence="11">The sequence shown here is derived from an EMBL/GenBank/DDBJ whole genome shotgun (WGS) entry which is preliminary data.</text>
</comment>
<evidence type="ECO:0000256" key="6">
    <source>
        <dbReference type="ARBA" id="ARBA00022490"/>
    </source>
</evidence>
<evidence type="ECO:0000313" key="11">
    <source>
        <dbReference type="EMBL" id="KAK1853494.1"/>
    </source>
</evidence>
<name>A0AAD9AU28_9PEZI</name>
<evidence type="ECO:0000256" key="2">
    <source>
        <dbReference type="ARBA" id="ARBA00004496"/>
    </source>
</evidence>
<evidence type="ECO:0000313" key="12">
    <source>
        <dbReference type="Proteomes" id="UP001243330"/>
    </source>
</evidence>
<gene>
    <name evidence="11" type="ORF">CCHR01_03921</name>
</gene>
<dbReference type="EC" id="2.4.2.7" evidence="5"/>
<keyword evidence="12" id="KW-1185">Reference proteome</keyword>
<evidence type="ECO:0000256" key="8">
    <source>
        <dbReference type="ARBA" id="ARBA00022679"/>
    </source>
</evidence>
<accession>A0AAD9AU28</accession>
<comment type="catalytic activity">
    <reaction evidence="1">
        <text>AMP + diphosphate = 5-phospho-alpha-D-ribose 1-diphosphate + adenine</text>
        <dbReference type="Rhea" id="RHEA:16609"/>
        <dbReference type="ChEBI" id="CHEBI:16708"/>
        <dbReference type="ChEBI" id="CHEBI:33019"/>
        <dbReference type="ChEBI" id="CHEBI:58017"/>
        <dbReference type="ChEBI" id="CHEBI:456215"/>
        <dbReference type="EC" id="2.4.2.7"/>
    </reaction>
</comment>
<dbReference type="GO" id="GO:0044209">
    <property type="term" value="P:AMP salvage"/>
    <property type="evidence" value="ECO:0007669"/>
    <property type="project" value="TreeGrafter"/>
</dbReference>
<evidence type="ECO:0000256" key="3">
    <source>
        <dbReference type="ARBA" id="ARBA00004659"/>
    </source>
</evidence>
<dbReference type="GO" id="GO:0002055">
    <property type="term" value="F:adenine binding"/>
    <property type="evidence" value="ECO:0007669"/>
    <property type="project" value="TreeGrafter"/>
</dbReference>
<feature type="domain" description="Phosphoribosyltransferase" evidence="10">
    <location>
        <begin position="57"/>
        <end position="173"/>
    </location>
</feature>
<dbReference type="EMBL" id="JAQOWY010000054">
    <property type="protein sequence ID" value="KAK1853494.1"/>
    <property type="molecule type" value="Genomic_DNA"/>
</dbReference>
<comment type="similarity">
    <text evidence="4">Belongs to the purine/pyrimidine phosphoribosyltransferase family.</text>
</comment>
<evidence type="ECO:0000256" key="7">
    <source>
        <dbReference type="ARBA" id="ARBA00022676"/>
    </source>
</evidence>
<evidence type="ECO:0000256" key="4">
    <source>
        <dbReference type="ARBA" id="ARBA00008391"/>
    </source>
</evidence>
<dbReference type="InterPro" id="IPR029057">
    <property type="entry name" value="PRTase-like"/>
</dbReference>
<comment type="pathway">
    <text evidence="3">Purine metabolism; AMP biosynthesis via salvage pathway; AMP from adenine: step 1/1.</text>
</comment>
<dbReference type="PANTHER" id="PTHR32315:SF3">
    <property type="entry name" value="ADENINE PHOSPHORIBOSYLTRANSFERASE"/>
    <property type="match status" value="1"/>
</dbReference>
<dbReference type="CDD" id="cd06223">
    <property type="entry name" value="PRTases_typeI"/>
    <property type="match status" value="1"/>
</dbReference>
<protein>
    <recommendedName>
        <fullName evidence="5">adenine phosphoribosyltransferase</fullName>
        <ecNumber evidence="5">2.4.2.7</ecNumber>
    </recommendedName>
</protein>
<dbReference type="PANTHER" id="PTHR32315">
    <property type="entry name" value="ADENINE PHOSPHORIBOSYLTRANSFERASE"/>
    <property type="match status" value="1"/>
</dbReference>
<proteinExistence type="inferred from homology"/>
<dbReference type="InterPro" id="IPR050054">
    <property type="entry name" value="UPRTase/APRTase"/>
</dbReference>
<evidence type="ECO:0000256" key="9">
    <source>
        <dbReference type="ARBA" id="ARBA00022726"/>
    </source>
</evidence>
<evidence type="ECO:0000256" key="1">
    <source>
        <dbReference type="ARBA" id="ARBA00000868"/>
    </source>
</evidence>
<keyword evidence="6" id="KW-0963">Cytoplasm</keyword>
<keyword evidence="7" id="KW-0328">Glycosyltransferase</keyword>
<dbReference type="GO" id="GO:0006168">
    <property type="term" value="P:adenine salvage"/>
    <property type="evidence" value="ECO:0007669"/>
    <property type="project" value="TreeGrafter"/>
</dbReference>
<keyword evidence="9" id="KW-0660">Purine salvage</keyword>
<reference evidence="11" key="1">
    <citation type="submission" date="2023-01" db="EMBL/GenBank/DDBJ databases">
        <title>Colletotrichum chrysophilum M932 genome sequence.</title>
        <authorList>
            <person name="Baroncelli R."/>
        </authorList>
    </citation>
    <scope>NUCLEOTIDE SEQUENCE</scope>
    <source>
        <strain evidence="11">M932</strain>
    </source>
</reference>
<sequence length="203" mass="22078">MEFHNNVEGNEALTEFASKQLLPLAHDDPKKLADMIRDIPGFRAGIDFRHAVDIAKRPGGLVLCMPLLQSHFVGDWSKVDAIVCCETGGFIFASALAMQLGKPLVPIREAGKLPPPIVSVERRIEMDRDLLQGGASVVIVDDVFASGETMCAVLELLKQVGVGMEQVRVMVVAEFPLHRGRALLRNRGLGRVNVQSLLVFGGV</sequence>